<proteinExistence type="predicted"/>
<dbReference type="InterPro" id="IPR011429">
    <property type="entry name" value="Cyt_c_Planctomycete-type"/>
</dbReference>
<feature type="repeat" description="WD" evidence="6">
    <location>
        <begin position="243"/>
        <end position="284"/>
    </location>
</feature>
<dbReference type="PROSITE" id="PS00678">
    <property type="entry name" value="WD_REPEATS_1"/>
    <property type="match status" value="1"/>
</dbReference>
<feature type="repeat" description="WD" evidence="6">
    <location>
        <begin position="285"/>
        <end position="326"/>
    </location>
</feature>
<dbReference type="InterPro" id="IPR009056">
    <property type="entry name" value="Cyt_c-like_dom"/>
</dbReference>
<evidence type="ECO:0000256" key="3">
    <source>
        <dbReference type="ARBA" id="ARBA00022723"/>
    </source>
</evidence>
<keyword evidence="2 7" id="KW-0349">Heme</keyword>
<dbReference type="Gene3D" id="2.130.10.10">
    <property type="entry name" value="YVTN repeat-like/Quinoprotein amine dehydrogenase"/>
    <property type="match status" value="3"/>
</dbReference>
<reference evidence="9 10" key="1">
    <citation type="submission" date="2019-02" db="EMBL/GenBank/DDBJ databases">
        <title>Deep-cultivation of Planctomycetes and their phenomic and genomic characterization uncovers novel biology.</title>
        <authorList>
            <person name="Wiegand S."/>
            <person name="Jogler M."/>
            <person name="Boedeker C."/>
            <person name="Pinto D."/>
            <person name="Vollmers J."/>
            <person name="Rivas-Marin E."/>
            <person name="Kohn T."/>
            <person name="Peeters S.H."/>
            <person name="Heuer A."/>
            <person name="Rast P."/>
            <person name="Oberbeckmann S."/>
            <person name="Bunk B."/>
            <person name="Jeske O."/>
            <person name="Meyerdierks A."/>
            <person name="Storesund J.E."/>
            <person name="Kallscheuer N."/>
            <person name="Luecker S."/>
            <person name="Lage O.M."/>
            <person name="Pohl T."/>
            <person name="Merkel B.J."/>
            <person name="Hornburger P."/>
            <person name="Mueller R.-W."/>
            <person name="Bruemmer F."/>
            <person name="Labrenz M."/>
            <person name="Spormann A.M."/>
            <person name="Op den Camp H."/>
            <person name="Overmann J."/>
            <person name="Amann R."/>
            <person name="Jetten M.S.M."/>
            <person name="Mascher T."/>
            <person name="Medema M.H."/>
            <person name="Devos D.P."/>
            <person name="Kaster A.-K."/>
            <person name="Ovreas L."/>
            <person name="Rohde M."/>
            <person name="Galperin M.Y."/>
            <person name="Jogler C."/>
        </authorList>
    </citation>
    <scope>NUCLEOTIDE SEQUENCE [LARGE SCALE GENOMIC DNA]</scope>
    <source>
        <strain evidence="9 10">I41</strain>
    </source>
</reference>
<evidence type="ECO:0000256" key="1">
    <source>
        <dbReference type="ARBA" id="ARBA00022574"/>
    </source>
</evidence>
<dbReference type="RefSeq" id="WP_145435331.1">
    <property type="nucleotide sequence ID" value="NZ_CP036339.1"/>
</dbReference>
<feature type="repeat" description="WD" evidence="6">
    <location>
        <begin position="408"/>
        <end position="449"/>
    </location>
</feature>
<evidence type="ECO:0000313" key="10">
    <source>
        <dbReference type="Proteomes" id="UP000317909"/>
    </source>
</evidence>
<name>A0A517U4Q2_9BACT</name>
<dbReference type="PANTHER" id="PTHR22847">
    <property type="entry name" value="WD40 REPEAT PROTEIN"/>
    <property type="match status" value="1"/>
</dbReference>
<protein>
    <submittedName>
        <fullName evidence="9">WD domain, G-beta repeat</fullName>
    </submittedName>
</protein>
<keyword evidence="3 7" id="KW-0479">Metal-binding</keyword>
<dbReference type="SUPFAM" id="SSF46626">
    <property type="entry name" value="Cytochrome c"/>
    <property type="match status" value="1"/>
</dbReference>
<evidence type="ECO:0000259" key="8">
    <source>
        <dbReference type="PROSITE" id="PS51007"/>
    </source>
</evidence>
<evidence type="ECO:0000256" key="6">
    <source>
        <dbReference type="PROSITE-ProRule" id="PRU00221"/>
    </source>
</evidence>
<dbReference type="Proteomes" id="UP000317909">
    <property type="component" value="Chromosome"/>
</dbReference>
<evidence type="ECO:0000313" key="9">
    <source>
        <dbReference type="EMBL" id="QDT75607.1"/>
    </source>
</evidence>
<dbReference type="InterPro" id="IPR011047">
    <property type="entry name" value="Quinoprotein_ADH-like_sf"/>
</dbReference>
<dbReference type="CDD" id="cd00200">
    <property type="entry name" value="WD40"/>
    <property type="match status" value="1"/>
</dbReference>
<dbReference type="InterPro" id="IPR001680">
    <property type="entry name" value="WD40_rpt"/>
</dbReference>
<dbReference type="InterPro" id="IPR036909">
    <property type="entry name" value="Cyt_c-like_dom_sf"/>
</dbReference>
<dbReference type="SUPFAM" id="SSF50998">
    <property type="entry name" value="Quinoprotein alcohol dehydrogenase-like"/>
    <property type="match status" value="1"/>
</dbReference>
<dbReference type="GO" id="GO:0009055">
    <property type="term" value="F:electron transfer activity"/>
    <property type="evidence" value="ECO:0007669"/>
    <property type="project" value="InterPro"/>
</dbReference>
<dbReference type="InterPro" id="IPR019775">
    <property type="entry name" value="WD40_repeat_CS"/>
</dbReference>
<dbReference type="Pfam" id="PF00400">
    <property type="entry name" value="WD40"/>
    <property type="match status" value="4"/>
</dbReference>
<dbReference type="KEGG" id="llh:I41_48190"/>
<dbReference type="AlphaFoldDB" id="A0A517U4Q2"/>
<keyword evidence="10" id="KW-1185">Reference proteome</keyword>
<dbReference type="InterPro" id="IPR015943">
    <property type="entry name" value="WD40/YVTN_repeat-like_dom_sf"/>
</dbReference>
<keyword evidence="4" id="KW-0677">Repeat</keyword>
<evidence type="ECO:0000256" key="7">
    <source>
        <dbReference type="PROSITE-ProRule" id="PRU00433"/>
    </source>
</evidence>
<dbReference type="Pfam" id="PF07635">
    <property type="entry name" value="PSCyt1"/>
    <property type="match status" value="1"/>
</dbReference>
<dbReference type="GO" id="GO:0020037">
    <property type="term" value="F:heme binding"/>
    <property type="evidence" value="ECO:0007669"/>
    <property type="project" value="InterPro"/>
</dbReference>
<dbReference type="Gene3D" id="1.10.760.10">
    <property type="entry name" value="Cytochrome c-like domain"/>
    <property type="match status" value="1"/>
</dbReference>
<dbReference type="SMART" id="SM00320">
    <property type="entry name" value="WD40"/>
    <property type="match status" value="7"/>
</dbReference>
<evidence type="ECO:0000256" key="4">
    <source>
        <dbReference type="ARBA" id="ARBA00022737"/>
    </source>
</evidence>
<accession>A0A517U4Q2</accession>
<sequence length="461" mass="48382">MRLSALTIYALSFAGFVIDGAAARSESSDAPRVSFVRDVAPILVGKCQGCHGPKTAESNYRLDTFDLMMQPGDFGLPPVTAGSVDESEFHRLITSEDPEERMPNNGDRLSEREVASIDAWIAQGATFDGADRTASLRTQIPRDVPHPAAPANYSSPLPVTALAFSADGGRLLTGGYHEALIWDPATGQLVSRLGNMPQRIYGMAVSPDNAYLAIAGGAAGVAGEVRLLAWADGATSGDAAKVLATGEDVFFDVAFRPDGKELAAAGSDGSIRIFDVATGVERLKVSNHADWVTDISYSADGASIATASRDKSSKAFDAATGRMLASNSELGAPVRGAVFAPDGKAVISVGGNGARMWKIEDSTTIGELPAFQGETQAIVSHGDNVLAASADRSVREFKIADRTQVRSFGEHPAWVLSLALNETAHRLATGCFDGTVTVWNLDDGAKVTQFLAVPTVTPPAK</sequence>
<evidence type="ECO:0000256" key="5">
    <source>
        <dbReference type="ARBA" id="ARBA00023004"/>
    </source>
</evidence>
<keyword evidence="5 7" id="KW-0408">Iron</keyword>
<gene>
    <name evidence="9" type="ORF">I41_48190</name>
</gene>
<dbReference type="EMBL" id="CP036339">
    <property type="protein sequence ID" value="QDT75607.1"/>
    <property type="molecule type" value="Genomic_DNA"/>
</dbReference>
<dbReference type="PANTHER" id="PTHR22847:SF637">
    <property type="entry name" value="WD REPEAT DOMAIN 5B"/>
    <property type="match status" value="1"/>
</dbReference>
<dbReference type="GO" id="GO:0046872">
    <property type="term" value="F:metal ion binding"/>
    <property type="evidence" value="ECO:0007669"/>
    <property type="project" value="UniProtKB-KW"/>
</dbReference>
<keyword evidence="1 6" id="KW-0853">WD repeat</keyword>
<dbReference type="PROSITE" id="PS50294">
    <property type="entry name" value="WD_REPEATS_REGION"/>
    <property type="match status" value="1"/>
</dbReference>
<dbReference type="PROSITE" id="PS51007">
    <property type="entry name" value="CYTC"/>
    <property type="match status" value="1"/>
</dbReference>
<organism evidence="9 10">
    <name type="scientific">Lacipirellula limnantheis</name>
    <dbReference type="NCBI Taxonomy" id="2528024"/>
    <lineage>
        <taxon>Bacteria</taxon>
        <taxon>Pseudomonadati</taxon>
        <taxon>Planctomycetota</taxon>
        <taxon>Planctomycetia</taxon>
        <taxon>Pirellulales</taxon>
        <taxon>Lacipirellulaceae</taxon>
        <taxon>Lacipirellula</taxon>
    </lineage>
</organism>
<dbReference type="OrthoDB" id="226265at2"/>
<dbReference type="PROSITE" id="PS50082">
    <property type="entry name" value="WD_REPEATS_2"/>
    <property type="match status" value="3"/>
</dbReference>
<evidence type="ECO:0000256" key="2">
    <source>
        <dbReference type="ARBA" id="ARBA00022617"/>
    </source>
</evidence>
<feature type="domain" description="Cytochrome c" evidence="8">
    <location>
        <begin position="26"/>
        <end position="125"/>
    </location>
</feature>